<proteinExistence type="predicted"/>
<dbReference type="Pfam" id="PF00690">
    <property type="entry name" value="Cation_ATPase_N"/>
    <property type="match status" value="1"/>
</dbReference>
<accession>A0A7J3Y129</accession>
<name>A0A7J3Y129_9CREN</name>
<organism evidence="3">
    <name type="scientific">Thermogladius calderae</name>
    <dbReference type="NCBI Taxonomy" id="1200300"/>
    <lineage>
        <taxon>Archaea</taxon>
        <taxon>Thermoproteota</taxon>
        <taxon>Thermoprotei</taxon>
        <taxon>Desulfurococcales</taxon>
        <taxon>Desulfurococcaceae</taxon>
        <taxon>Thermogladius</taxon>
    </lineage>
</organism>
<reference evidence="3" key="1">
    <citation type="journal article" date="2020" name="mSystems">
        <title>Genome- and Community-Level Interaction Insights into Carbon Utilization and Element Cycling Functions of Hydrothermarchaeota in Hydrothermal Sediment.</title>
        <authorList>
            <person name="Zhou Z."/>
            <person name="Liu Y."/>
            <person name="Xu W."/>
            <person name="Pan J."/>
            <person name="Luo Z.H."/>
            <person name="Li M."/>
        </authorList>
    </citation>
    <scope>NUCLEOTIDE SEQUENCE [LARGE SCALE GENOMIC DNA]</scope>
    <source>
        <strain evidence="3">SpSt-110</strain>
    </source>
</reference>
<feature type="transmembrane region" description="Helical" evidence="1">
    <location>
        <begin position="56"/>
        <end position="79"/>
    </location>
</feature>
<protein>
    <recommendedName>
        <fullName evidence="2">Cation-transporting P-type ATPase N-terminal domain-containing protein</fullName>
    </recommendedName>
</protein>
<keyword evidence="1" id="KW-1133">Transmembrane helix</keyword>
<dbReference type="InterPro" id="IPR023298">
    <property type="entry name" value="ATPase_P-typ_TM_dom_sf"/>
</dbReference>
<dbReference type="AlphaFoldDB" id="A0A7J3Y129"/>
<gene>
    <name evidence="3" type="ORF">ENM60_06500</name>
</gene>
<sequence length="111" mass="12628">MENKDYKIIGLTTREADERIAKYGRNEIDMERPPRVRVLLSKFWGLAPLDARTNHYFRFILVTILIVLLTVVLATQGWLIAPIEFSLVLILAGLAITFLVVANLFKVMLGV</sequence>
<dbReference type="SUPFAM" id="SSF81665">
    <property type="entry name" value="Calcium ATPase, transmembrane domain M"/>
    <property type="match status" value="1"/>
</dbReference>
<dbReference type="EMBL" id="DRYK01000084">
    <property type="protein sequence ID" value="HHP68409.1"/>
    <property type="molecule type" value="Genomic_DNA"/>
</dbReference>
<keyword evidence="1" id="KW-0472">Membrane</keyword>
<keyword evidence="1" id="KW-0812">Transmembrane</keyword>
<evidence type="ECO:0000313" key="3">
    <source>
        <dbReference type="EMBL" id="HHP68409.1"/>
    </source>
</evidence>
<feature type="domain" description="Cation-transporting P-type ATPase N-terminal" evidence="2">
    <location>
        <begin position="10"/>
        <end position="45"/>
    </location>
</feature>
<dbReference type="InterPro" id="IPR004014">
    <property type="entry name" value="ATPase_P-typ_cation-transptr_N"/>
</dbReference>
<feature type="transmembrane region" description="Helical" evidence="1">
    <location>
        <begin position="85"/>
        <end position="105"/>
    </location>
</feature>
<evidence type="ECO:0000259" key="2">
    <source>
        <dbReference type="Pfam" id="PF00690"/>
    </source>
</evidence>
<comment type="caution">
    <text evidence="3">The sequence shown here is derived from an EMBL/GenBank/DDBJ whole genome shotgun (WGS) entry which is preliminary data.</text>
</comment>
<evidence type="ECO:0000256" key="1">
    <source>
        <dbReference type="SAM" id="Phobius"/>
    </source>
</evidence>